<evidence type="ECO:0000256" key="5">
    <source>
        <dbReference type="ARBA" id="ARBA00022490"/>
    </source>
</evidence>
<evidence type="ECO:0000256" key="8">
    <source>
        <dbReference type="ARBA" id="ARBA00023002"/>
    </source>
</evidence>
<sequence>MREEFMKLDKVEMSIWECCELNVVDKGDPDWDEPQIEHLLQNAKAIREDYHDEDWLQYLTALVHDLGKVLLPGFGELPQWAVVGDTNPVG</sequence>
<evidence type="ECO:0000256" key="3">
    <source>
        <dbReference type="ARBA" id="ARBA00005286"/>
    </source>
</evidence>
<reference evidence="13" key="1">
    <citation type="journal article" date="2024" name="IScience">
        <title>Strigolactones Initiate the Formation of Haustorium-like Structures in Castilleja.</title>
        <authorList>
            <person name="Buerger M."/>
            <person name="Peterson D."/>
            <person name="Chory J."/>
        </authorList>
    </citation>
    <scope>NUCLEOTIDE SEQUENCE [LARGE SCALE GENOMIC DNA]</scope>
</reference>
<dbReference type="EC" id="1.13.99.1" evidence="4 11"/>
<comment type="catalytic activity">
    <reaction evidence="11">
        <text>myo-inositol + O2 = D-glucuronate + H2O + H(+)</text>
        <dbReference type="Rhea" id="RHEA:23696"/>
        <dbReference type="ChEBI" id="CHEBI:15377"/>
        <dbReference type="ChEBI" id="CHEBI:15378"/>
        <dbReference type="ChEBI" id="CHEBI:15379"/>
        <dbReference type="ChEBI" id="CHEBI:17268"/>
        <dbReference type="ChEBI" id="CHEBI:58720"/>
        <dbReference type="EC" id="1.13.99.1"/>
    </reaction>
</comment>
<evidence type="ECO:0000256" key="4">
    <source>
        <dbReference type="ARBA" id="ARBA00011919"/>
    </source>
</evidence>
<keyword evidence="8 11" id="KW-0560">Oxidoreductase</keyword>
<name>A0ABD3BLD7_9LAMI</name>
<evidence type="ECO:0000313" key="13">
    <source>
        <dbReference type="Proteomes" id="UP001632038"/>
    </source>
</evidence>
<evidence type="ECO:0000256" key="11">
    <source>
        <dbReference type="RuleBase" id="RU367039"/>
    </source>
</evidence>
<feature type="binding site" evidence="10">
    <location>
        <position position="38"/>
    </location>
    <ligand>
        <name>Fe cation</name>
        <dbReference type="ChEBI" id="CHEBI:24875"/>
        <label>1</label>
    </ligand>
</feature>
<comment type="caution">
    <text evidence="12">The sequence shown here is derived from an EMBL/GenBank/DDBJ whole genome shotgun (WGS) entry which is preliminary data.</text>
</comment>
<accession>A0ABD3BLD7</accession>
<evidence type="ECO:0000256" key="2">
    <source>
        <dbReference type="ARBA" id="ARBA00005167"/>
    </source>
</evidence>
<dbReference type="SUPFAM" id="SSF109604">
    <property type="entry name" value="HD-domain/PDEase-like"/>
    <property type="match status" value="1"/>
</dbReference>
<comment type="similarity">
    <text evidence="3 11">Belongs to the myo-inositol oxygenase family.</text>
</comment>
<dbReference type="GO" id="GO:0019310">
    <property type="term" value="P:inositol catabolic process"/>
    <property type="evidence" value="ECO:0007669"/>
    <property type="project" value="UniProtKB-UniRule"/>
</dbReference>
<gene>
    <name evidence="12" type="primary">MIOX2</name>
    <name evidence="12" type="ORF">CASFOL_038354</name>
</gene>
<comment type="pathway">
    <text evidence="2 11">Polyol metabolism; myo-inositol degradation into D-glucuronate; D-glucuronate from myo-inositol: step 1/1.</text>
</comment>
<organism evidence="12 13">
    <name type="scientific">Castilleja foliolosa</name>
    <dbReference type="NCBI Taxonomy" id="1961234"/>
    <lineage>
        <taxon>Eukaryota</taxon>
        <taxon>Viridiplantae</taxon>
        <taxon>Streptophyta</taxon>
        <taxon>Embryophyta</taxon>
        <taxon>Tracheophyta</taxon>
        <taxon>Spermatophyta</taxon>
        <taxon>Magnoliopsida</taxon>
        <taxon>eudicotyledons</taxon>
        <taxon>Gunneridae</taxon>
        <taxon>Pentapetalae</taxon>
        <taxon>asterids</taxon>
        <taxon>lamiids</taxon>
        <taxon>Lamiales</taxon>
        <taxon>Orobanchaceae</taxon>
        <taxon>Pedicularideae</taxon>
        <taxon>Castillejinae</taxon>
        <taxon>Castilleja</taxon>
    </lineage>
</organism>
<evidence type="ECO:0000256" key="6">
    <source>
        <dbReference type="ARBA" id="ARBA00022644"/>
    </source>
</evidence>
<dbReference type="GO" id="GO:0005737">
    <property type="term" value="C:cytoplasm"/>
    <property type="evidence" value="ECO:0007669"/>
    <property type="project" value="UniProtKB-SubCell"/>
</dbReference>
<evidence type="ECO:0000256" key="9">
    <source>
        <dbReference type="ARBA" id="ARBA00023004"/>
    </source>
</evidence>
<protein>
    <recommendedName>
        <fullName evidence="4 11">Inositol oxygenase</fullName>
        <ecNumber evidence="4 11">1.13.99.1</ecNumber>
    </recommendedName>
    <alternativeName>
        <fullName evidence="11">Myo-inositol oxygenase</fullName>
    </alternativeName>
</protein>
<dbReference type="EMBL" id="JAVIJP010000081">
    <property type="protein sequence ID" value="KAL3618033.1"/>
    <property type="molecule type" value="Genomic_DNA"/>
</dbReference>
<dbReference type="GO" id="GO:0046872">
    <property type="term" value="F:metal ion binding"/>
    <property type="evidence" value="ECO:0007669"/>
    <property type="project" value="UniProtKB-KW"/>
</dbReference>
<dbReference type="GO" id="GO:0050113">
    <property type="term" value="F:inositol oxygenase activity"/>
    <property type="evidence" value="ECO:0007669"/>
    <property type="project" value="UniProtKB-UniRule"/>
</dbReference>
<evidence type="ECO:0000313" key="12">
    <source>
        <dbReference type="EMBL" id="KAL3618033.1"/>
    </source>
</evidence>
<dbReference type="PANTHER" id="PTHR12588:SF12">
    <property type="entry name" value="INOSITOL OXYGENASE 1"/>
    <property type="match status" value="1"/>
</dbReference>
<evidence type="ECO:0000256" key="10">
    <source>
        <dbReference type="PIRSR" id="PIRSR607828-2"/>
    </source>
</evidence>
<dbReference type="AlphaFoldDB" id="A0ABD3BLD7"/>
<evidence type="ECO:0000256" key="7">
    <source>
        <dbReference type="ARBA" id="ARBA00022723"/>
    </source>
</evidence>
<dbReference type="Pfam" id="PF05153">
    <property type="entry name" value="MIOX"/>
    <property type="match status" value="1"/>
</dbReference>
<feature type="binding site" evidence="10">
    <location>
        <position position="64"/>
    </location>
    <ligand>
        <name>Fe cation</name>
        <dbReference type="ChEBI" id="CHEBI:24875"/>
        <label>1</label>
    </ligand>
</feature>
<proteinExistence type="inferred from homology"/>
<dbReference type="GO" id="GO:0019853">
    <property type="term" value="P:L-ascorbic acid biosynthetic process"/>
    <property type="evidence" value="ECO:0007669"/>
    <property type="project" value="UniProtKB-KW"/>
</dbReference>
<evidence type="ECO:0000256" key="1">
    <source>
        <dbReference type="ARBA" id="ARBA00004496"/>
    </source>
</evidence>
<keyword evidence="5 11" id="KW-0963">Cytoplasm</keyword>
<dbReference type="PANTHER" id="PTHR12588">
    <property type="entry name" value="MYOINOSITOL OXYGENASE"/>
    <property type="match status" value="1"/>
</dbReference>
<dbReference type="InterPro" id="IPR007828">
    <property type="entry name" value="Inositol_oxygenase"/>
</dbReference>
<keyword evidence="7 10" id="KW-0479">Metal-binding</keyword>
<comment type="subcellular location">
    <subcellularLocation>
        <location evidence="1 11">Cytoplasm</location>
    </subcellularLocation>
</comment>
<feature type="binding site" evidence="10">
    <location>
        <position position="65"/>
    </location>
    <ligand>
        <name>Fe cation</name>
        <dbReference type="ChEBI" id="CHEBI:24875"/>
        <label>1</label>
    </ligand>
</feature>
<comment type="cofactor">
    <cofactor evidence="10 11">
        <name>Fe cation</name>
        <dbReference type="ChEBI" id="CHEBI:24875"/>
    </cofactor>
    <text evidence="10 11">Binds 2 iron ions per subunit.</text>
</comment>
<keyword evidence="6" id="KW-0060">Ascorbate biosynthesis</keyword>
<keyword evidence="9 10" id="KW-0408">Iron</keyword>
<keyword evidence="13" id="KW-1185">Reference proteome</keyword>
<dbReference type="Proteomes" id="UP001632038">
    <property type="component" value="Unassembled WGS sequence"/>
</dbReference>